<dbReference type="InterPro" id="IPR036365">
    <property type="entry name" value="PGBD-like_sf"/>
</dbReference>
<dbReference type="Pfam" id="PF01471">
    <property type="entry name" value="PG_binding_1"/>
    <property type="match status" value="1"/>
</dbReference>
<gene>
    <name evidence="2" type="ORF">GCM10022233_49750</name>
</gene>
<reference evidence="3" key="1">
    <citation type="journal article" date="2019" name="Int. J. Syst. Evol. Microbiol.">
        <title>The Global Catalogue of Microorganisms (GCM) 10K type strain sequencing project: providing services to taxonomists for standard genome sequencing and annotation.</title>
        <authorList>
            <consortium name="The Broad Institute Genomics Platform"/>
            <consortium name="The Broad Institute Genome Sequencing Center for Infectious Disease"/>
            <person name="Wu L."/>
            <person name="Ma J."/>
        </authorList>
    </citation>
    <scope>NUCLEOTIDE SEQUENCE [LARGE SCALE GENOMIC DNA]</scope>
    <source>
        <strain evidence="3">JCM 16925</strain>
    </source>
</reference>
<dbReference type="Proteomes" id="UP001499984">
    <property type="component" value="Unassembled WGS sequence"/>
</dbReference>
<comment type="caution">
    <text evidence="2">The sequence shown here is derived from an EMBL/GenBank/DDBJ whole genome shotgun (WGS) entry which is preliminary data.</text>
</comment>
<dbReference type="InterPro" id="IPR002477">
    <property type="entry name" value="Peptidoglycan-bd-like"/>
</dbReference>
<dbReference type="InterPro" id="IPR036366">
    <property type="entry name" value="PGBDSf"/>
</dbReference>
<name>A0ABP7VJ45_9ACTN</name>
<evidence type="ECO:0000259" key="1">
    <source>
        <dbReference type="Pfam" id="PF01471"/>
    </source>
</evidence>
<dbReference type="Gene3D" id="1.10.101.10">
    <property type="entry name" value="PGBD-like superfamily/PGBD"/>
    <property type="match status" value="1"/>
</dbReference>
<evidence type="ECO:0000313" key="2">
    <source>
        <dbReference type="EMBL" id="GAA4068155.1"/>
    </source>
</evidence>
<keyword evidence="3" id="KW-1185">Reference proteome</keyword>
<feature type="domain" description="Peptidoglycan binding-like" evidence="1">
    <location>
        <begin position="75"/>
        <end position="131"/>
    </location>
</feature>
<dbReference type="EMBL" id="BAAAZY010000012">
    <property type="protein sequence ID" value="GAA4068155.1"/>
    <property type="molecule type" value="Genomic_DNA"/>
</dbReference>
<evidence type="ECO:0000313" key="3">
    <source>
        <dbReference type="Proteomes" id="UP001499984"/>
    </source>
</evidence>
<accession>A0ABP7VJ45</accession>
<protein>
    <recommendedName>
        <fullName evidence="1">Peptidoglycan binding-like domain-containing protein</fullName>
    </recommendedName>
</protein>
<organism evidence="2 3">
    <name type="scientific">Streptomyces shaanxiensis</name>
    <dbReference type="NCBI Taxonomy" id="653357"/>
    <lineage>
        <taxon>Bacteria</taxon>
        <taxon>Bacillati</taxon>
        <taxon>Actinomycetota</taxon>
        <taxon>Actinomycetes</taxon>
        <taxon>Kitasatosporales</taxon>
        <taxon>Streptomycetaceae</taxon>
        <taxon>Streptomyces</taxon>
    </lineage>
</organism>
<sequence length="135" mass="13699">MGPAVTVRPYPDDLGGIHMKHKLALLGAAAVLLGGLGAAAPAATATPEHTATVAAPAKCPEPTSGHPEISMGDTGTAVKHAQCILRNGLGLSAVEVDGIFGTNTEKGVKLAQKKCEITVDGIVGPKTWACLHKFN</sequence>
<dbReference type="SUPFAM" id="SSF47090">
    <property type="entry name" value="PGBD-like"/>
    <property type="match status" value="1"/>
</dbReference>
<proteinExistence type="predicted"/>